<keyword evidence="2" id="KW-1185">Reference proteome</keyword>
<sequence>LHARTCPSPLRTHSLAAIFPPSLAGHYCDEKTVVQTSESATRPQDRPLSILESVVNDLHLGRKHELYLYSSTVSRRGQVSASREPAVGLRGVGLAVLRLYNGPDLLSRTHWQVGLISSEAWYWSLQQSANLRLITVMKAPGFTSAPRMCALLMFETPEGALISFGACRTESGSGQACFPGQSTSLTSKINVFDEHDPRARYLASSDYSPLFRQKTQV</sequence>
<evidence type="ECO:0000313" key="2">
    <source>
        <dbReference type="Proteomes" id="UP000053477"/>
    </source>
</evidence>
<reference evidence="1 2" key="1">
    <citation type="submission" date="2015-04" db="EMBL/GenBank/DDBJ databases">
        <title>Complete genome sequence of Schizopora paradoxa KUC8140, a cosmopolitan wood degrader in East Asia.</title>
        <authorList>
            <consortium name="DOE Joint Genome Institute"/>
            <person name="Min B."/>
            <person name="Park H."/>
            <person name="Jang Y."/>
            <person name="Kim J.-J."/>
            <person name="Kim K.H."/>
            <person name="Pangilinan J."/>
            <person name="Lipzen A."/>
            <person name="Riley R."/>
            <person name="Grigoriev I.V."/>
            <person name="Spatafora J.W."/>
            <person name="Choi I.-G."/>
        </authorList>
    </citation>
    <scope>NUCLEOTIDE SEQUENCE [LARGE SCALE GENOMIC DNA]</scope>
    <source>
        <strain evidence="1 2">KUC8140</strain>
    </source>
</reference>
<dbReference type="AlphaFoldDB" id="A0A0H2RY36"/>
<gene>
    <name evidence="1" type="ORF">SCHPADRAFT_887415</name>
</gene>
<organism evidence="1 2">
    <name type="scientific">Schizopora paradoxa</name>
    <dbReference type="NCBI Taxonomy" id="27342"/>
    <lineage>
        <taxon>Eukaryota</taxon>
        <taxon>Fungi</taxon>
        <taxon>Dikarya</taxon>
        <taxon>Basidiomycota</taxon>
        <taxon>Agaricomycotina</taxon>
        <taxon>Agaricomycetes</taxon>
        <taxon>Hymenochaetales</taxon>
        <taxon>Schizoporaceae</taxon>
        <taxon>Schizopora</taxon>
    </lineage>
</organism>
<dbReference type="Proteomes" id="UP000053477">
    <property type="component" value="Unassembled WGS sequence"/>
</dbReference>
<accession>A0A0H2RY36</accession>
<dbReference type="InParanoid" id="A0A0H2RY36"/>
<evidence type="ECO:0000313" key="1">
    <source>
        <dbReference type="EMBL" id="KLO16980.1"/>
    </source>
</evidence>
<proteinExistence type="predicted"/>
<feature type="non-terminal residue" evidence="1">
    <location>
        <position position="1"/>
    </location>
</feature>
<dbReference type="EMBL" id="KQ085910">
    <property type="protein sequence ID" value="KLO16980.1"/>
    <property type="molecule type" value="Genomic_DNA"/>
</dbReference>
<name>A0A0H2RY36_9AGAM</name>
<protein>
    <submittedName>
        <fullName evidence="1">Uncharacterized protein</fullName>
    </submittedName>
</protein>